<gene>
    <name evidence="1" type="ORF">Pc24g01470</name>
    <name evidence="1" type="ORF">PCH_Pc24g01470</name>
</gene>
<dbReference type="AlphaFoldDB" id="B6HWT8"/>
<dbReference type="VEuPathDB" id="FungiDB:PCH_Pc24g01470"/>
<dbReference type="OrthoDB" id="4361315at2759"/>
<accession>B6HWT8</accession>
<proteinExistence type="predicted"/>
<evidence type="ECO:0000313" key="1">
    <source>
        <dbReference type="EMBL" id="CAP87055.1"/>
    </source>
</evidence>
<name>B6HWT8_PENRW</name>
<dbReference type="EMBL" id="AM920439">
    <property type="protein sequence ID" value="CAP87055.1"/>
    <property type="molecule type" value="Genomic_DNA"/>
</dbReference>
<sequence>MSSQASVGALQRALEAQVLQSLEVLREIAKEFRAFNLGLETINDWVAEIKEVDETLIPVASSTAVQVLVPFEKLNFILAKCITASGPMRDFIVRDQALELLKYIQTYAEEYHLFKNPRVHLDIDNAKAKIMRWANDVVLPGGRA</sequence>
<evidence type="ECO:0000313" key="2">
    <source>
        <dbReference type="Proteomes" id="UP000000724"/>
    </source>
</evidence>
<keyword evidence="2" id="KW-1185">Reference proteome</keyword>
<organism evidence="1 2">
    <name type="scientific">Penicillium rubens (strain ATCC 28089 / DSM 1075 / NRRL 1951 / Wisconsin 54-1255)</name>
    <name type="common">Penicillium chrysogenum</name>
    <dbReference type="NCBI Taxonomy" id="500485"/>
    <lineage>
        <taxon>Eukaryota</taxon>
        <taxon>Fungi</taxon>
        <taxon>Dikarya</taxon>
        <taxon>Ascomycota</taxon>
        <taxon>Pezizomycotina</taxon>
        <taxon>Eurotiomycetes</taxon>
        <taxon>Eurotiomycetidae</taxon>
        <taxon>Eurotiales</taxon>
        <taxon>Aspergillaceae</taxon>
        <taxon>Penicillium</taxon>
        <taxon>Penicillium chrysogenum species complex</taxon>
    </lineage>
</organism>
<reference evidence="1 2" key="1">
    <citation type="journal article" date="2008" name="Nat. Biotechnol.">
        <title>Genome sequencing and analysis of the filamentous fungus Penicillium chrysogenum.</title>
        <authorList>
            <person name="van den Berg M.A."/>
            <person name="Albang R."/>
            <person name="Albermann K."/>
            <person name="Badger J.H."/>
            <person name="Daran J.-M."/>
            <person name="Driessen A.J.M."/>
            <person name="Garcia-Estrada C."/>
            <person name="Fedorova N.D."/>
            <person name="Harris D.M."/>
            <person name="Heijne W.H.M."/>
            <person name="Joardar V.S."/>
            <person name="Kiel J.A.K.W."/>
            <person name="Kovalchuk A."/>
            <person name="Martin J.F."/>
            <person name="Nierman W.C."/>
            <person name="Nijland J.G."/>
            <person name="Pronk J.T."/>
            <person name="Roubos J.A."/>
            <person name="van der Klei I.J."/>
            <person name="van Peij N.N.M.E."/>
            <person name="Veenhuis M."/>
            <person name="von Doehren H."/>
            <person name="Wagner C."/>
            <person name="Wortman J.R."/>
            <person name="Bovenberg R.A.L."/>
        </authorList>
    </citation>
    <scope>NUCLEOTIDE SEQUENCE [LARGE SCALE GENOMIC DNA]</scope>
    <source>
        <strain evidence="2">ATCC 28089 / DSM 1075 / NRRL 1951 / Wisconsin 54-1255</strain>
    </source>
</reference>
<protein>
    <submittedName>
        <fullName evidence="1">Uncharacterized protein</fullName>
    </submittedName>
</protein>
<dbReference type="Proteomes" id="UP000000724">
    <property type="component" value="Contig Pc00c24"/>
</dbReference>
<dbReference type="HOGENOM" id="CLU_109469_0_0_1"/>